<protein>
    <recommendedName>
        <fullName evidence="4">Ribosome biogenesis protein SLX9</fullName>
    </recommendedName>
</protein>
<name>A7ASX8_BABBO</name>
<evidence type="ECO:0000313" key="3">
    <source>
        <dbReference type="Proteomes" id="UP000002173"/>
    </source>
</evidence>
<comment type="caution">
    <text evidence="2">The sequence shown here is derived from an EMBL/GenBank/DDBJ whole genome shotgun (WGS) entry which is preliminary data.</text>
</comment>
<organism evidence="2 3">
    <name type="scientific">Babesia bovis</name>
    <dbReference type="NCBI Taxonomy" id="5865"/>
    <lineage>
        <taxon>Eukaryota</taxon>
        <taxon>Sar</taxon>
        <taxon>Alveolata</taxon>
        <taxon>Apicomplexa</taxon>
        <taxon>Aconoidasida</taxon>
        <taxon>Piroplasmida</taxon>
        <taxon>Babesiidae</taxon>
        <taxon>Babesia</taxon>
    </lineage>
</organism>
<gene>
    <name evidence="2" type="ORF">BBOV_II000790</name>
</gene>
<evidence type="ECO:0000256" key="1">
    <source>
        <dbReference type="SAM" id="MobiDB-lite"/>
    </source>
</evidence>
<evidence type="ECO:0000313" key="2">
    <source>
        <dbReference type="EMBL" id="EDO06039.1"/>
    </source>
</evidence>
<proteinExistence type="predicted"/>
<dbReference type="InParanoid" id="A7ASX8"/>
<keyword evidence="3" id="KW-1185">Reference proteome</keyword>
<dbReference type="EMBL" id="AAXT01000003">
    <property type="protein sequence ID" value="EDO06039.1"/>
    <property type="molecule type" value="Genomic_DNA"/>
</dbReference>
<dbReference type="VEuPathDB" id="PiroplasmaDB:BBOV_II000790"/>
<dbReference type="KEGG" id="bbo:BBOV_II000790"/>
<sequence>MAKLTRIVKKILLKDGSDRDVRKSEPSSAPSVESIATHRLPQPMVDFSNLPSIDDTELRQRAVERARVKSLTKVSCKGSTIAKKSAATTEFKKNVIAPKVKGRAATSVAPPSSDKPIASATSGSSLDLAKEAISTKPKVATGKSKPLGTTVDTKVIKPQSRGKRKREATKQMWRRKYDFANEAKRLVESFHQEDQHGVALGNVSGLKNELESIEEMLNRAVPAPRVVQKPSTKRMIRAKLRNKALLQAALNSA</sequence>
<dbReference type="AlphaFoldDB" id="A7ASX8"/>
<accession>A7ASX8</accession>
<dbReference type="RefSeq" id="XP_001609607.1">
    <property type="nucleotide sequence ID" value="XM_001609557.1"/>
</dbReference>
<reference evidence="3" key="2">
    <citation type="journal article" date="2020" name="Data Brief">
        <title>Transcriptome dataset of Babesia bovis life stages within vertebrate and invertebrate hosts.</title>
        <authorList>
            <person name="Ueti M.W."/>
            <person name="Johnson W.C."/>
            <person name="Kappmeyer L.S."/>
            <person name="Herndon D.R."/>
            <person name="Mousel M.R."/>
            <person name="Reif K.E."/>
            <person name="Taus N.S."/>
            <person name="Ifeonu O.O."/>
            <person name="Silva J.C."/>
            <person name="Suarez C.E."/>
            <person name="Brayton K.A."/>
        </authorList>
    </citation>
    <scope>NUCLEOTIDE SEQUENCE [LARGE SCALE GENOMIC DNA]</scope>
</reference>
<dbReference type="GeneID" id="5477831"/>
<reference evidence="2 3" key="1">
    <citation type="journal article" date="2007" name="PLoS Pathog.">
        <title>Genome sequence of Babesia bovis and comparative analysis of apicomplexan hemoprotozoa.</title>
        <authorList>
            <person name="Brayton K.A."/>
            <person name="Lau A.O.T."/>
            <person name="Herndon D.R."/>
            <person name="Hannick L."/>
            <person name="Kappmeyer L.S."/>
            <person name="Berens S.J."/>
            <person name="Bidwell S.L."/>
            <person name="Brown W.C."/>
            <person name="Crabtree J."/>
            <person name="Fadrosh D."/>
            <person name="Feldblum T."/>
            <person name="Forberger H.A."/>
            <person name="Haas B.J."/>
            <person name="Howell J.M."/>
            <person name="Khouri H."/>
            <person name="Koo H."/>
            <person name="Mann D.J."/>
            <person name="Norimine J."/>
            <person name="Paulsen I.T."/>
            <person name="Radune D."/>
            <person name="Ren Q."/>
            <person name="Smith R.K. Jr."/>
            <person name="Suarez C.E."/>
            <person name="White O."/>
            <person name="Wortman J.R."/>
            <person name="Knowles D.P. Jr."/>
            <person name="McElwain T.F."/>
            <person name="Nene V.M."/>
        </authorList>
    </citation>
    <scope>NUCLEOTIDE SEQUENCE [LARGE SCALE GENOMIC DNA]</scope>
    <source>
        <strain evidence="2">T2Bo</strain>
    </source>
</reference>
<dbReference type="Proteomes" id="UP000002173">
    <property type="component" value="Unassembled WGS sequence"/>
</dbReference>
<evidence type="ECO:0008006" key="4">
    <source>
        <dbReference type="Google" id="ProtNLM"/>
    </source>
</evidence>
<reference evidence="3" key="3">
    <citation type="journal article" date="2021" name="Int. J. Parasitol.">
        <title>Comparative analysis of gene expression between Babesia bovis blood stages and kinetes allowed by improved genome annotation.</title>
        <authorList>
            <person name="Ueti M.W."/>
            <person name="Johnson W.C."/>
            <person name="Kappmeyer L.S."/>
            <person name="Herndon D.R."/>
            <person name="Mousel M.R."/>
            <person name="Reif K.E."/>
            <person name="Taus N.S."/>
            <person name="Ifeonu O.O."/>
            <person name="Silva J.C."/>
            <person name="Suarez C.E."/>
            <person name="Brayton K.A."/>
        </authorList>
    </citation>
    <scope>NUCLEOTIDE SEQUENCE [LARGE SCALE GENOMIC DNA]</scope>
</reference>
<dbReference type="eggNOG" id="ENOG502TN1R">
    <property type="taxonomic scope" value="Eukaryota"/>
</dbReference>
<feature type="region of interest" description="Disordered" evidence="1">
    <location>
        <begin position="101"/>
        <end position="123"/>
    </location>
</feature>
<dbReference type="OMA" id="WRRKYDF"/>